<gene>
    <name evidence="2" type="ORF">WN55_05430</name>
</gene>
<sequence length="53" mass="6067">MRRKYLIDDSLTCNSVTSHLARFHLNSPTLTPNGSQRHVRTENKTPEAMLSLQ</sequence>
<evidence type="ECO:0000313" key="3">
    <source>
        <dbReference type="Proteomes" id="UP000076502"/>
    </source>
</evidence>
<feature type="region of interest" description="Disordered" evidence="1">
    <location>
        <begin position="27"/>
        <end position="53"/>
    </location>
</feature>
<name>A0A154P2Q0_DUFNO</name>
<dbReference type="Proteomes" id="UP000076502">
    <property type="component" value="Unassembled WGS sequence"/>
</dbReference>
<protein>
    <submittedName>
        <fullName evidence="2">Uncharacterized protein</fullName>
    </submittedName>
</protein>
<dbReference type="AlphaFoldDB" id="A0A154P2Q0"/>
<accession>A0A154P2Q0</accession>
<organism evidence="2 3">
    <name type="scientific">Dufourea novaeangliae</name>
    <name type="common">Sweat bee</name>
    <dbReference type="NCBI Taxonomy" id="178035"/>
    <lineage>
        <taxon>Eukaryota</taxon>
        <taxon>Metazoa</taxon>
        <taxon>Ecdysozoa</taxon>
        <taxon>Arthropoda</taxon>
        <taxon>Hexapoda</taxon>
        <taxon>Insecta</taxon>
        <taxon>Pterygota</taxon>
        <taxon>Neoptera</taxon>
        <taxon>Endopterygota</taxon>
        <taxon>Hymenoptera</taxon>
        <taxon>Apocrita</taxon>
        <taxon>Aculeata</taxon>
        <taxon>Apoidea</taxon>
        <taxon>Anthophila</taxon>
        <taxon>Halictidae</taxon>
        <taxon>Rophitinae</taxon>
        <taxon>Dufourea</taxon>
    </lineage>
</organism>
<reference evidence="2 3" key="1">
    <citation type="submission" date="2015-07" db="EMBL/GenBank/DDBJ databases">
        <title>The genome of Dufourea novaeangliae.</title>
        <authorList>
            <person name="Pan H."/>
            <person name="Kapheim K."/>
        </authorList>
    </citation>
    <scope>NUCLEOTIDE SEQUENCE [LARGE SCALE GENOMIC DNA]</scope>
    <source>
        <strain evidence="2">0120121106</strain>
        <tissue evidence="2">Whole body</tissue>
    </source>
</reference>
<evidence type="ECO:0000313" key="2">
    <source>
        <dbReference type="EMBL" id="KZC05400.1"/>
    </source>
</evidence>
<feature type="compositionally biased region" description="Polar residues" evidence="1">
    <location>
        <begin position="27"/>
        <end position="36"/>
    </location>
</feature>
<keyword evidence="3" id="KW-1185">Reference proteome</keyword>
<evidence type="ECO:0000256" key="1">
    <source>
        <dbReference type="SAM" id="MobiDB-lite"/>
    </source>
</evidence>
<proteinExistence type="predicted"/>
<dbReference type="EMBL" id="KQ434791">
    <property type="protein sequence ID" value="KZC05400.1"/>
    <property type="molecule type" value="Genomic_DNA"/>
</dbReference>